<protein>
    <submittedName>
        <fullName evidence="2">Uncharacterized protein</fullName>
    </submittedName>
</protein>
<feature type="compositionally biased region" description="Polar residues" evidence="1">
    <location>
        <begin position="196"/>
        <end position="212"/>
    </location>
</feature>
<feature type="compositionally biased region" description="Polar residues" evidence="1">
    <location>
        <begin position="238"/>
        <end position="250"/>
    </location>
</feature>
<proteinExistence type="predicted"/>
<feature type="region of interest" description="Disordered" evidence="1">
    <location>
        <begin position="11"/>
        <end position="1077"/>
    </location>
</feature>
<reference evidence="3" key="1">
    <citation type="journal article" date="2012" name="Proc. Natl. Acad. Sci. U.S.A.">
        <title>Genome sequence of the button mushroom Agaricus bisporus reveals mechanisms governing adaptation to a humic-rich ecological niche.</title>
        <authorList>
            <person name="Morin E."/>
            <person name="Kohler A."/>
            <person name="Baker A.R."/>
            <person name="Foulongne-Oriol M."/>
            <person name="Lombard V."/>
            <person name="Nagy L.G."/>
            <person name="Ohm R.A."/>
            <person name="Patyshakuliyeva A."/>
            <person name="Brun A."/>
            <person name="Aerts A.L."/>
            <person name="Bailey A.M."/>
            <person name="Billette C."/>
            <person name="Coutinho P.M."/>
            <person name="Deakin G."/>
            <person name="Doddapaneni H."/>
            <person name="Floudas D."/>
            <person name="Grimwood J."/>
            <person name="Hilden K."/>
            <person name="Kuees U."/>
            <person name="LaButti K.M."/>
            <person name="Lapidus A."/>
            <person name="Lindquist E.A."/>
            <person name="Lucas S.M."/>
            <person name="Murat C."/>
            <person name="Riley R.W."/>
            <person name="Salamov A.A."/>
            <person name="Schmutz J."/>
            <person name="Subramanian V."/>
            <person name="Woesten H.A.B."/>
            <person name="Xu J."/>
            <person name="Eastwood D.C."/>
            <person name="Foster G.D."/>
            <person name="Sonnenberg A.S."/>
            <person name="Cullen D."/>
            <person name="de Vries R.P."/>
            <person name="Lundell T."/>
            <person name="Hibbett D.S."/>
            <person name="Henrissat B."/>
            <person name="Burton K.S."/>
            <person name="Kerrigan R.W."/>
            <person name="Challen M.P."/>
            <person name="Grigoriev I.V."/>
            <person name="Martin F."/>
        </authorList>
    </citation>
    <scope>NUCLEOTIDE SEQUENCE [LARGE SCALE GENOMIC DNA]</scope>
    <source>
        <strain evidence="3">JB137-S8 / ATCC MYA-4627 / FGSC 10392</strain>
    </source>
</reference>
<feature type="compositionally biased region" description="Low complexity" evidence="1">
    <location>
        <begin position="503"/>
        <end position="512"/>
    </location>
</feature>
<dbReference type="OrthoDB" id="2687738at2759"/>
<evidence type="ECO:0000256" key="1">
    <source>
        <dbReference type="SAM" id="MobiDB-lite"/>
    </source>
</evidence>
<feature type="compositionally biased region" description="Polar residues" evidence="1">
    <location>
        <begin position="980"/>
        <end position="993"/>
    </location>
</feature>
<feature type="compositionally biased region" description="Basic and acidic residues" evidence="1">
    <location>
        <begin position="1035"/>
        <end position="1046"/>
    </location>
</feature>
<feature type="compositionally biased region" description="Low complexity" evidence="1">
    <location>
        <begin position="1008"/>
        <end position="1021"/>
    </location>
</feature>
<feature type="compositionally biased region" description="Polar residues" evidence="1">
    <location>
        <begin position="360"/>
        <end position="375"/>
    </location>
</feature>
<dbReference type="GeneID" id="18821961"/>
<feature type="compositionally biased region" description="Acidic residues" evidence="1">
    <location>
        <begin position="314"/>
        <end position="328"/>
    </location>
</feature>
<feature type="compositionally biased region" description="Basic and acidic residues" evidence="1">
    <location>
        <begin position="625"/>
        <end position="644"/>
    </location>
</feature>
<feature type="compositionally biased region" description="Basic and acidic residues" evidence="1">
    <location>
        <begin position="732"/>
        <end position="742"/>
    </location>
</feature>
<evidence type="ECO:0000313" key="2">
    <source>
        <dbReference type="EMBL" id="EKM84251.1"/>
    </source>
</evidence>
<feature type="compositionally biased region" description="Acidic residues" evidence="1">
    <location>
        <begin position="480"/>
        <end position="489"/>
    </location>
</feature>
<feature type="compositionally biased region" description="Low complexity" evidence="1">
    <location>
        <begin position="949"/>
        <end position="967"/>
    </location>
</feature>
<dbReference type="InParanoid" id="K5X8K4"/>
<feature type="compositionally biased region" description="Polar residues" evidence="1">
    <location>
        <begin position="34"/>
        <end position="79"/>
    </location>
</feature>
<feature type="compositionally biased region" description="Polar residues" evidence="1">
    <location>
        <begin position="831"/>
        <end position="846"/>
    </location>
</feature>
<evidence type="ECO:0000313" key="3">
    <source>
        <dbReference type="Proteomes" id="UP000008493"/>
    </source>
</evidence>
<dbReference type="HOGENOM" id="CLU_003636_0_0_1"/>
<dbReference type="STRING" id="597362.K5X8K4"/>
<sequence>MPLLGGLFARKHKSSARSIHSTANGIAPSDVDSALSSPTNSYITADRSLPSSPNGKNILNSDSGHLTPNHYLTPTSAASSKLRLPFSRKKSRVPIKDPSVVPSHTHTNSLPPPRVNHLNSSGAYDSDTGDMRPLRPPPAVFGAYTDPNGALSTQSLPNEPIPSISPRQHKEKRPSLFSWTKEPPQSKPLPDPKNEINLNSPLQLEPDSSFNLKSFRHLRPSSPDASNCSLVVPPSRPRNASVNSESSQRISVAAFREAQARRSTAGSPAPSYRSPSPSSPFPLDGQRGRLSSRPSSQAINQRRSTNLAVGYTSDSDDSTSSEEEDSDDGLNRRNDATRTPGKRPRAGKRQAKSEIGHGSSGHSPKWQSGFSATRSHTGHGDPDQNVKQTYVGIPPIPPTGQGSRPQLALGVNGTRRRASNSTSALSPSAAAKRASVLATANAAFDRDSSAATKQTNYPAGESLTAANTPLIAKAVKQIDDSESESEDDNAPLACLVPPRRPGSSMSSASNASLKTNGTRGLPGRAMSKPLIDINELTTKKPTIGPQKSNDDAFTGSGLIASKLHGPQQGLVESPTSAEFPSPLTSKSPPGSTHFARPLSPSKEMKAHLSMDNKSSSSSSQLSASKVEKSPSPERRRDVLTERLAKLAKANVIADEANARIKEKSPSPPPPQRKKSMQPELSLGRSLGTMQPIVKSEPSPPDEGLIQDVDQNILNLISRIGGPEENEMPDANSKPEEGEKSSDSESDAYGEPDDNKHRQKNVFTNVKDLPKVPFASSPEPEDKDRIAPIPIKQRAPAPSFSVMSRPPILRLQEDDNRSSSATSTGAKLGLSSARSSTTLDSITGTSTDTKRGLSNAKSSTNLDSTSPTPQPIPSPTNMRRQRSSTMIPLSTPSSTFGATTSSFAKLAAREGTVVPPSNASVTSPSDSRNVSKTPNMEKAAVPKTPESNGSEAVSSSNAPSSSAGSSQASRHRAKTVGGGMPNQTFSRPANSSPVPTMPAKPFAMRRDSPVSSAGDSSSGRAPLTPRDGSDIYPSRKPGDKGKDRGEEWGSGVSGLSVPSSKGTATAHAPRHVKRRSVSFEDEIKDQIAVSSAGRKLKEVESDDSEVRRRERRRSEAKAAIELGNVINGPGPVVSDDEDDLPANQVMNAARMSTMNPMMGMNNPMQMQFNGSPAAWGGNMSPWPQQAGPQMLSPAPYMIPPPPEPHYYAAHHQAMMYAKQAYQMAVAQQAMAAAADEWERSSAMGGSVYGGGSNASVMMSSPRYGMMGMGGMNNGWSTGSMIFPSSPQSAYGGRGGMNSSRSEYGGGGGGGGGRWSSARSTYGEAFGPSDRLRPGMAAGGGNRHSGMVRDSAYHPPVPPIPQNHGGRSSPAKVRNRTASGPALATREGQRQPPPSSWKTGL</sequence>
<feature type="compositionally biased region" description="Low complexity" evidence="1">
    <location>
        <begin position="611"/>
        <end position="624"/>
    </location>
</feature>
<accession>K5X8K4</accession>
<dbReference type="OMA" id="WAHRERK"/>
<feature type="compositionally biased region" description="Basic and acidic residues" evidence="1">
    <location>
        <begin position="1094"/>
        <end position="1113"/>
    </location>
</feature>
<feature type="region of interest" description="Disordered" evidence="1">
    <location>
        <begin position="1090"/>
        <end position="1113"/>
    </location>
</feature>
<dbReference type="eggNOG" id="ENOG502SMH0">
    <property type="taxonomic scope" value="Eukaryota"/>
</dbReference>
<feature type="compositionally biased region" description="Polar residues" evidence="1">
    <location>
        <begin position="573"/>
        <end position="590"/>
    </location>
</feature>
<dbReference type="RefSeq" id="XP_007325891.1">
    <property type="nucleotide sequence ID" value="XM_007325829.1"/>
</dbReference>
<organism evidence="2 3">
    <name type="scientific">Agaricus bisporus var. burnettii (strain JB137-S8 / ATCC MYA-4627 / FGSC 10392)</name>
    <name type="common">White button mushroom</name>
    <dbReference type="NCBI Taxonomy" id="597362"/>
    <lineage>
        <taxon>Eukaryota</taxon>
        <taxon>Fungi</taxon>
        <taxon>Dikarya</taxon>
        <taxon>Basidiomycota</taxon>
        <taxon>Agaricomycotina</taxon>
        <taxon>Agaricomycetes</taxon>
        <taxon>Agaricomycetidae</taxon>
        <taxon>Agaricales</taxon>
        <taxon>Agaricineae</taxon>
        <taxon>Agaricaceae</taxon>
        <taxon>Agaricus</taxon>
    </lineage>
</organism>
<feature type="region of interest" description="Disordered" evidence="1">
    <location>
        <begin position="1285"/>
        <end position="1399"/>
    </location>
</feature>
<feature type="compositionally biased region" description="Basic residues" evidence="1">
    <location>
        <begin position="340"/>
        <end position="350"/>
    </location>
</feature>
<keyword evidence="3" id="KW-1185">Reference proteome</keyword>
<feature type="compositionally biased region" description="Low complexity" evidence="1">
    <location>
        <begin position="267"/>
        <end position="276"/>
    </location>
</feature>
<feature type="compositionally biased region" description="Low complexity" evidence="1">
    <location>
        <begin position="1048"/>
        <end position="1061"/>
    </location>
</feature>
<feature type="compositionally biased region" description="Gly residues" evidence="1">
    <location>
        <begin position="1302"/>
        <end position="1312"/>
    </location>
</feature>
<gene>
    <name evidence="2" type="ORF">AGABI1DRAFT_104188</name>
</gene>
<dbReference type="KEGG" id="abp:AGABI1DRAFT104188"/>
<name>K5X8K4_AGABU</name>
<feature type="compositionally biased region" description="Polar residues" evidence="1">
    <location>
        <begin position="292"/>
        <end position="307"/>
    </location>
</feature>
<dbReference type="EMBL" id="JH971385">
    <property type="protein sequence ID" value="EKM84251.1"/>
    <property type="molecule type" value="Genomic_DNA"/>
</dbReference>
<feature type="compositionally biased region" description="Polar residues" evidence="1">
    <location>
        <begin position="914"/>
        <end position="933"/>
    </location>
</feature>
<feature type="compositionally biased region" description="Low complexity" evidence="1">
    <location>
        <begin position="889"/>
        <end position="903"/>
    </location>
</feature>
<dbReference type="Proteomes" id="UP000008493">
    <property type="component" value="Unassembled WGS sequence"/>
</dbReference>